<evidence type="ECO:0000313" key="3">
    <source>
        <dbReference type="EMBL" id="MDK4307895.1"/>
    </source>
</evidence>
<accession>A0AAP4BSY5</accession>
<evidence type="ECO:0000313" key="4">
    <source>
        <dbReference type="Proteomes" id="UP001224412"/>
    </source>
</evidence>
<dbReference type="AlphaFoldDB" id="A0AAP4BSY5"/>
<feature type="transmembrane region" description="Helical" evidence="2">
    <location>
        <begin position="74"/>
        <end position="95"/>
    </location>
</feature>
<feature type="transmembrane region" description="Helical" evidence="2">
    <location>
        <begin position="149"/>
        <end position="173"/>
    </location>
</feature>
<reference evidence="3" key="1">
    <citation type="submission" date="2023-05" db="EMBL/GenBank/DDBJ databases">
        <title>Metabolic capabilities are highly conserved among human nasal-associated Corynebacterium species in pangenomic analyses.</title>
        <authorList>
            <person name="Tran T.H."/>
            <person name="Roberts A.Q."/>
            <person name="Escapa I.F."/>
            <person name="Gao W."/>
            <person name="Conlan S."/>
            <person name="Kong H."/>
            <person name="Segre J.A."/>
            <person name="Kelly M.S."/>
            <person name="Lemon K.P."/>
        </authorList>
    </citation>
    <scope>NUCLEOTIDE SEQUENCE</scope>
    <source>
        <strain evidence="3">KPL2773</strain>
    </source>
</reference>
<feature type="transmembrane region" description="Helical" evidence="2">
    <location>
        <begin position="125"/>
        <end position="142"/>
    </location>
</feature>
<keyword evidence="2" id="KW-0812">Transmembrane</keyword>
<feature type="transmembrane region" description="Helical" evidence="2">
    <location>
        <begin position="179"/>
        <end position="196"/>
    </location>
</feature>
<feature type="region of interest" description="Disordered" evidence="1">
    <location>
        <begin position="479"/>
        <end position="500"/>
    </location>
</feature>
<comment type="caution">
    <text evidence="3">The sequence shown here is derived from an EMBL/GenBank/DDBJ whole genome shotgun (WGS) entry which is preliminary data.</text>
</comment>
<dbReference type="RefSeq" id="WP_284589102.1">
    <property type="nucleotide sequence ID" value="NZ_JASNUC010000011.1"/>
</dbReference>
<organism evidence="3 4">
    <name type="scientific">Corynebacterium pseudodiphtheriticum</name>
    <dbReference type="NCBI Taxonomy" id="37637"/>
    <lineage>
        <taxon>Bacteria</taxon>
        <taxon>Bacillati</taxon>
        <taxon>Actinomycetota</taxon>
        <taxon>Actinomycetes</taxon>
        <taxon>Mycobacteriales</taxon>
        <taxon>Corynebacteriaceae</taxon>
        <taxon>Corynebacterium</taxon>
    </lineage>
</organism>
<evidence type="ECO:0000256" key="2">
    <source>
        <dbReference type="SAM" id="Phobius"/>
    </source>
</evidence>
<sequence>MNARLLILGLWASLLVGALTWPFFAAGELAWRDMLVLDSPALSPSAFGFGDLPARNAPQDGVLAILGVLFPASWIVRVLLIGGAAAAAYAGALLAHERSASLPAQLTAMTIAVANPFVVERLLQGQWSLVLAAWLLPVIVALRTRLVWALVAVLLSSLTPTGALFATLTALFVVRDWRSRVLTLVVAGLASLPWLVPSLQDIPHAATSSYFAFGPRAETYVSTLGSLLGLGGIWNGQAVPASRSAGFAIFGVVLFAVLWLGRRAVPRAVLALAVLGLGGALVGWLAPELLSAVDPGMLRDSQKLVMLAIPAYCCAAAGVPRLWAYLAFLCAVLQVVDAPAEVSVLAPREVTGGLDQDLLQRADGRTVFLPDAPTVVSAPGWVSINPYTKALPVVYSGQLEVDGALVDKPSRRYILAQQAWEAGDHERLRNLGIGVVYVDGVITETGAGPEPVPWGWHAGWFAAWLLVLWWQLRNRKAGRARKTRKTRRAQKTRKAEKTRR</sequence>
<proteinExistence type="predicted"/>
<feature type="transmembrane region" description="Helical" evidence="2">
    <location>
        <begin position="268"/>
        <end position="286"/>
    </location>
</feature>
<gene>
    <name evidence="3" type="ORF">QPX42_10175</name>
</gene>
<keyword evidence="2" id="KW-1133">Transmembrane helix</keyword>
<dbReference type="Proteomes" id="UP001224412">
    <property type="component" value="Unassembled WGS sequence"/>
</dbReference>
<keyword evidence="2" id="KW-0472">Membrane</keyword>
<evidence type="ECO:0000256" key="1">
    <source>
        <dbReference type="SAM" id="MobiDB-lite"/>
    </source>
</evidence>
<dbReference type="EMBL" id="JASNVH010000021">
    <property type="protein sequence ID" value="MDK4307895.1"/>
    <property type="molecule type" value="Genomic_DNA"/>
</dbReference>
<protein>
    <submittedName>
        <fullName evidence="3">Uncharacterized protein</fullName>
    </submittedName>
</protein>
<feature type="transmembrane region" description="Helical" evidence="2">
    <location>
        <begin position="241"/>
        <end position="261"/>
    </location>
</feature>
<name>A0AAP4BSY5_9CORY</name>